<organism evidence="4 5">
    <name type="scientific">Plebeiibacterium marinum</name>
    <dbReference type="NCBI Taxonomy" id="2992111"/>
    <lineage>
        <taxon>Bacteria</taxon>
        <taxon>Pseudomonadati</taxon>
        <taxon>Bacteroidota</taxon>
        <taxon>Bacteroidia</taxon>
        <taxon>Marinilabiliales</taxon>
        <taxon>Marinilabiliaceae</taxon>
        <taxon>Plebeiibacterium</taxon>
    </lineage>
</organism>
<dbReference type="PANTHER" id="PTHR48081">
    <property type="entry name" value="AB HYDROLASE SUPERFAMILY PROTEIN C4A8.06C"/>
    <property type="match status" value="1"/>
</dbReference>
<name>A0AAE3MG13_9BACT</name>
<evidence type="ECO:0000256" key="2">
    <source>
        <dbReference type="SAM" id="SignalP"/>
    </source>
</evidence>
<dbReference type="SUPFAM" id="SSF53474">
    <property type="entry name" value="alpha/beta-Hydrolases"/>
    <property type="match status" value="1"/>
</dbReference>
<dbReference type="Gene3D" id="3.40.50.1820">
    <property type="entry name" value="alpha/beta hydrolase"/>
    <property type="match status" value="1"/>
</dbReference>
<feature type="domain" description="BD-FAE-like" evidence="3">
    <location>
        <begin position="142"/>
        <end position="196"/>
    </location>
</feature>
<dbReference type="Proteomes" id="UP001207408">
    <property type="component" value="Unassembled WGS sequence"/>
</dbReference>
<dbReference type="PANTHER" id="PTHR48081:SF6">
    <property type="entry name" value="PEPTIDASE S9 PROLYL OLIGOPEPTIDASE CATALYTIC DOMAIN-CONTAINING PROTEIN"/>
    <property type="match status" value="1"/>
</dbReference>
<dbReference type="GO" id="GO:0016787">
    <property type="term" value="F:hydrolase activity"/>
    <property type="evidence" value="ECO:0007669"/>
    <property type="project" value="UniProtKB-KW"/>
</dbReference>
<dbReference type="RefSeq" id="WP_301201059.1">
    <property type="nucleotide sequence ID" value="NZ_JAPDPI010000036.1"/>
</dbReference>
<feature type="signal peptide" evidence="2">
    <location>
        <begin position="1"/>
        <end position="19"/>
    </location>
</feature>
<protein>
    <submittedName>
        <fullName evidence="4">Alpha/beta hydrolase</fullName>
    </submittedName>
</protein>
<dbReference type="Pfam" id="PF20434">
    <property type="entry name" value="BD-FAE"/>
    <property type="match status" value="1"/>
</dbReference>
<gene>
    <name evidence="4" type="ORF">OM074_15495</name>
</gene>
<dbReference type="InterPro" id="IPR049492">
    <property type="entry name" value="BD-FAE-like_dom"/>
</dbReference>
<evidence type="ECO:0000313" key="4">
    <source>
        <dbReference type="EMBL" id="MCW3807041.1"/>
    </source>
</evidence>
<dbReference type="InterPro" id="IPR029058">
    <property type="entry name" value="AB_hydrolase_fold"/>
</dbReference>
<keyword evidence="5" id="KW-1185">Reference proteome</keyword>
<keyword evidence="2" id="KW-0732">Signal</keyword>
<proteinExistence type="predicted"/>
<comment type="caution">
    <text evidence="4">The sequence shown here is derived from an EMBL/GenBank/DDBJ whole genome shotgun (WGS) entry which is preliminary data.</text>
</comment>
<reference evidence="4" key="1">
    <citation type="submission" date="2022-10" db="EMBL/GenBank/DDBJ databases">
        <authorList>
            <person name="Yu W.X."/>
        </authorList>
    </citation>
    <scope>NUCLEOTIDE SEQUENCE</scope>
    <source>
        <strain evidence="4">D04</strain>
    </source>
</reference>
<evidence type="ECO:0000256" key="1">
    <source>
        <dbReference type="ARBA" id="ARBA00022801"/>
    </source>
</evidence>
<feature type="chain" id="PRO_5042209901" evidence="2">
    <location>
        <begin position="20"/>
        <end position="291"/>
    </location>
</feature>
<keyword evidence="1 4" id="KW-0378">Hydrolase</keyword>
<evidence type="ECO:0000259" key="3">
    <source>
        <dbReference type="Pfam" id="PF20434"/>
    </source>
</evidence>
<dbReference type="AlphaFoldDB" id="A0AAE3MG13"/>
<dbReference type="EMBL" id="JAPDPI010000036">
    <property type="protein sequence ID" value="MCW3807041.1"/>
    <property type="molecule type" value="Genomic_DNA"/>
</dbReference>
<sequence length="291" mass="32011">MKNISFLLLLVFLASVSFSQQVIPLYSGEKPDGSELFRDQEKELTNRTGDVIGVINVSMPTLTVFQPEPDKQNGVAVIVCPGGGFRTLSMDGEGIEVAQWLASKGVTAFVLKYRLTPESAGTKKDMLLGLMKKKFAEIDSVNAPYVPYAITDGKEAIRYVRNHATIYNIDTTKIGIMGFSAGGTLSAIVALSYDSKSRPDFVAPIYAYCSPISDYTIKKDAPPMFLAFATDDFIAEGNTILYEHWKKAGKSVEMHSFFQGGHGFSLRKRGMASDIWSELFLNWLANIGLTQ</sequence>
<evidence type="ECO:0000313" key="5">
    <source>
        <dbReference type="Proteomes" id="UP001207408"/>
    </source>
</evidence>
<accession>A0AAE3MG13</accession>
<dbReference type="InterPro" id="IPR050300">
    <property type="entry name" value="GDXG_lipolytic_enzyme"/>
</dbReference>